<comment type="caution">
    <text evidence="2">The sequence shown here is derived from an EMBL/GenBank/DDBJ whole genome shotgun (WGS) entry which is preliminary data.</text>
</comment>
<dbReference type="RefSeq" id="WP_345635952.1">
    <property type="nucleotide sequence ID" value="NZ_BAABJQ010000025.1"/>
</dbReference>
<feature type="transmembrane region" description="Helical" evidence="1">
    <location>
        <begin position="76"/>
        <end position="97"/>
    </location>
</feature>
<evidence type="ECO:0000313" key="2">
    <source>
        <dbReference type="EMBL" id="GAA5196033.1"/>
    </source>
</evidence>
<name>A0ABP9SK12_9ACTN</name>
<feature type="transmembrane region" description="Helical" evidence="1">
    <location>
        <begin position="9"/>
        <end position="30"/>
    </location>
</feature>
<keyword evidence="1" id="KW-0472">Membrane</keyword>
<sequence length="131" mass="13585">MSRSARHAVAYWSLPALSIVAGLGYLVAAGIGGHPWLGAVMLGVMVLFAGAVLAGGRYSETVRGLLDRRDERIVSIDAQAAAVTGQVLLTVLVVAAVVEFARGHSGAPYSWLAVIGTLTYVGAVVLGRARR</sequence>
<feature type="transmembrane region" description="Helical" evidence="1">
    <location>
        <begin position="109"/>
        <end position="127"/>
    </location>
</feature>
<protein>
    <recommendedName>
        <fullName evidence="4">DUF2178 domain-containing protein</fullName>
    </recommendedName>
</protein>
<gene>
    <name evidence="2" type="ORF">GCM10023322_64050</name>
</gene>
<evidence type="ECO:0008006" key="4">
    <source>
        <dbReference type="Google" id="ProtNLM"/>
    </source>
</evidence>
<accession>A0ABP9SK12</accession>
<evidence type="ECO:0000256" key="1">
    <source>
        <dbReference type="SAM" id="Phobius"/>
    </source>
</evidence>
<keyword evidence="1" id="KW-0812">Transmembrane</keyword>
<keyword evidence="3" id="KW-1185">Reference proteome</keyword>
<organism evidence="2 3">
    <name type="scientific">Rugosimonospora acidiphila</name>
    <dbReference type="NCBI Taxonomy" id="556531"/>
    <lineage>
        <taxon>Bacteria</taxon>
        <taxon>Bacillati</taxon>
        <taxon>Actinomycetota</taxon>
        <taxon>Actinomycetes</taxon>
        <taxon>Micromonosporales</taxon>
        <taxon>Micromonosporaceae</taxon>
        <taxon>Rugosimonospora</taxon>
    </lineage>
</organism>
<dbReference type="EMBL" id="BAABJQ010000025">
    <property type="protein sequence ID" value="GAA5196033.1"/>
    <property type="molecule type" value="Genomic_DNA"/>
</dbReference>
<evidence type="ECO:0000313" key="3">
    <source>
        <dbReference type="Proteomes" id="UP001501570"/>
    </source>
</evidence>
<feature type="transmembrane region" description="Helical" evidence="1">
    <location>
        <begin position="36"/>
        <end position="55"/>
    </location>
</feature>
<reference evidence="3" key="1">
    <citation type="journal article" date="2019" name="Int. J. Syst. Evol. Microbiol.">
        <title>The Global Catalogue of Microorganisms (GCM) 10K type strain sequencing project: providing services to taxonomists for standard genome sequencing and annotation.</title>
        <authorList>
            <consortium name="The Broad Institute Genomics Platform"/>
            <consortium name="The Broad Institute Genome Sequencing Center for Infectious Disease"/>
            <person name="Wu L."/>
            <person name="Ma J."/>
        </authorList>
    </citation>
    <scope>NUCLEOTIDE SEQUENCE [LARGE SCALE GENOMIC DNA]</scope>
    <source>
        <strain evidence="3">JCM 18304</strain>
    </source>
</reference>
<keyword evidence="1" id="KW-1133">Transmembrane helix</keyword>
<dbReference type="Pfam" id="PF09946">
    <property type="entry name" value="DUF2178"/>
    <property type="match status" value="1"/>
</dbReference>
<dbReference type="Proteomes" id="UP001501570">
    <property type="component" value="Unassembled WGS sequence"/>
</dbReference>
<dbReference type="InterPro" id="IPR019235">
    <property type="entry name" value="DUF2178_TM"/>
</dbReference>
<proteinExistence type="predicted"/>